<feature type="binding site" evidence="12">
    <location>
        <position position="28"/>
    </location>
    <ligand>
        <name>a divalent metal cation</name>
        <dbReference type="ChEBI" id="CHEBI:60240"/>
    </ligand>
</feature>
<comment type="caution">
    <text evidence="15">The sequence shown here is derived from an EMBL/GenBank/DDBJ whole genome shotgun (WGS) entry which is preliminary data.</text>
</comment>
<dbReference type="InterPro" id="IPR022898">
    <property type="entry name" value="RNase_HII"/>
</dbReference>
<dbReference type="PROSITE" id="PS51975">
    <property type="entry name" value="RNASE_H_2"/>
    <property type="match status" value="1"/>
</dbReference>
<keyword evidence="7 12" id="KW-0540">Nuclease</keyword>
<dbReference type="InterPro" id="IPR036397">
    <property type="entry name" value="RNaseH_sf"/>
</dbReference>
<evidence type="ECO:0000256" key="9">
    <source>
        <dbReference type="ARBA" id="ARBA00022759"/>
    </source>
</evidence>
<keyword evidence="10 12" id="KW-0378">Hydrolase</keyword>
<comment type="cofactor">
    <cofactor evidence="12">
        <name>Mn(2+)</name>
        <dbReference type="ChEBI" id="CHEBI:29035"/>
    </cofactor>
    <cofactor evidence="12">
        <name>Mg(2+)</name>
        <dbReference type="ChEBI" id="CHEBI:18420"/>
    </cofactor>
    <text evidence="12">Manganese or magnesium. Binds 1 divalent metal ion per monomer in the absence of substrate. May bind a second metal ion after substrate binding.</text>
</comment>
<evidence type="ECO:0000256" key="12">
    <source>
        <dbReference type="PROSITE-ProRule" id="PRU01319"/>
    </source>
</evidence>
<dbReference type="PANTHER" id="PTHR10954:SF18">
    <property type="entry name" value="RIBONUCLEASE HII"/>
    <property type="match status" value="1"/>
</dbReference>
<keyword evidence="11" id="KW-0464">Manganese</keyword>
<dbReference type="GO" id="GO:0004523">
    <property type="term" value="F:RNA-DNA hybrid ribonuclease activity"/>
    <property type="evidence" value="ECO:0007669"/>
    <property type="project" value="UniProtKB-UniRule"/>
</dbReference>
<dbReference type="CDD" id="cd07182">
    <property type="entry name" value="RNase_HII_bacteria_HII_like"/>
    <property type="match status" value="1"/>
</dbReference>
<dbReference type="GO" id="GO:0043137">
    <property type="term" value="P:DNA replication, removal of RNA primer"/>
    <property type="evidence" value="ECO:0007669"/>
    <property type="project" value="TreeGrafter"/>
</dbReference>
<comment type="similarity">
    <text evidence="5 13">Belongs to the RNase HII family.</text>
</comment>
<comment type="cofactor">
    <cofactor evidence="2">
        <name>Mg(2+)</name>
        <dbReference type="ChEBI" id="CHEBI:18420"/>
    </cofactor>
</comment>
<dbReference type="Pfam" id="PF01351">
    <property type="entry name" value="RNase_HII"/>
    <property type="match status" value="2"/>
</dbReference>
<feature type="binding site" evidence="12">
    <location>
        <position position="27"/>
    </location>
    <ligand>
        <name>a divalent metal cation</name>
        <dbReference type="ChEBI" id="CHEBI:60240"/>
    </ligand>
</feature>
<evidence type="ECO:0000256" key="8">
    <source>
        <dbReference type="ARBA" id="ARBA00022723"/>
    </source>
</evidence>
<accession>A0A087BB33</accession>
<keyword evidence="6" id="KW-0963">Cytoplasm</keyword>
<dbReference type="EMBL" id="JGZB01000004">
    <property type="protein sequence ID" value="KFI68233.1"/>
    <property type="molecule type" value="Genomic_DNA"/>
</dbReference>
<dbReference type="RefSeq" id="WP_022859992.1">
    <property type="nucleotide sequence ID" value="NZ_JGZB01000004.1"/>
</dbReference>
<keyword evidence="8 12" id="KW-0479">Metal-binding</keyword>
<evidence type="ECO:0000313" key="15">
    <source>
        <dbReference type="EMBL" id="KFI68233.1"/>
    </source>
</evidence>
<dbReference type="GO" id="GO:0003723">
    <property type="term" value="F:RNA binding"/>
    <property type="evidence" value="ECO:0007669"/>
    <property type="project" value="UniProtKB-UniRule"/>
</dbReference>
<dbReference type="GO" id="GO:0032299">
    <property type="term" value="C:ribonuclease H2 complex"/>
    <property type="evidence" value="ECO:0007669"/>
    <property type="project" value="TreeGrafter"/>
</dbReference>
<dbReference type="EC" id="3.1.26.4" evidence="13"/>
<evidence type="ECO:0000256" key="10">
    <source>
        <dbReference type="ARBA" id="ARBA00022801"/>
    </source>
</evidence>
<comment type="subcellular location">
    <subcellularLocation>
        <location evidence="4">Cytoplasm</location>
    </subcellularLocation>
</comment>
<evidence type="ECO:0000256" key="1">
    <source>
        <dbReference type="ARBA" id="ARBA00000077"/>
    </source>
</evidence>
<evidence type="ECO:0000256" key="3">
    <source>
        <dbReference type="ARBA" id="ARBA00004065"/>
    </source>
</evidence>
<gene>
    <name evidence="15" type="ORF">BMAGN_0183</name>
</gene>
<proteinExistence type="inferred from homology"/>
<sequence>MSVSVIPTLQLEHSLAESGADVIISFDEVGRGALAGPVMVGASAIWARDVENLNVPEGVADSKMLTPHKREQIVQSLKDWCAAWAVGSASNKEIDTYGISAALGMAALRAIAQVEEHMIAQAAGAPRARDGWQPELPMDWNPQLTFAGILDGPYDYITKAANAIDAPATPAPVHITTKVKADQSCATVACAAVIAKVTRDNIMERLATQERYAPYAWDHNKGYGSAAHKQAIREFGPSDLHRTSWHLQ</sequence>
<evidence type="ECO:0000256" key="6">
    <source>
        <dbReference type="ARBA" id="ARBA00022490"/>
    </source>
</evidence>
<comment type="catalytic activity">
    <reaction evidence="1 12 13">
        <text>Endonucleolytic cleavage to 5'-phosphomonoester.</text>
        <dbReference type="EC" id="3.1.26.4"/>
    </reaction>
</comment>
<feature type="domain" description="RNase H type-2" evidence="14">
    <location>
        <begin position="21"/>
        <end position="248"/>
    </location>
</feature>
<name>A0A087BB33_9BIFI</name>
<feature type="binding site" evidence="12">
    <location>
        <position position="151"/>
    </location>
    <ligand>
        <name>a divalent metal cation</name>
        <dbReference type="ChEBI" id="CHEBI:60240"/>
    </ligand>
</feature>
<evidence type="ECO:0000256" key="4">
    <source>
        <dbReference type="ARBA" id="ARBA00004496"/>
    </source>
</evidence>
<dbReference type="InterPro" id="IPR024567">
    <property type="entry name" value="RNase_HII/HIII_dom"/>
</dbReference>
<comment type="function">
    <text evidence="3 13">Endonuclease that specifically degrades the RNA of RNA-DNA hybrids.</text>
</comment>
<dbReference type="eggNOG" id="COG0164">
    <property type="taxonomic scope" value="Bacteria"/>
</dbReference>
<keyword evidence="9 12" id="KW-0255">Endonuclease</keyword>
<evidence type="ECO:0000256" key="2">
    <source>
        <dbReference type="ARBA" id="ARBA00001946"/>
    </source>
</evidence>
<dbReference type="PANTHER" id="PTHR10954">
    <property type="entry name" value="RIBONUCLEASE H2 SUBUNIT A"/>
    <property type="match status" value="1"/>
</dbReference>
<evidence type="ECO:0000256" key="7">
    <source>
        <dbReference type="ARBA" id="ARBA00022722"/>
    </source>
</evidence>
<evidence type="ECO:0000256" key="5">
    <source>
        <dbReference type="ARBA" id="ARBA00007383"/>
    </source>
</evidence>
<dbReference type="NCBIfam" id="NF000595">
    <property type="entry name" value="PRK00015.1-3"/>
    <property type="match status" value="1"/>
</dbReference>
<organism evidence="15 16">
    <name type="scientific">Bifidobacterium magnum</name>
    <dbReference type="NCBI Taxonomy" id="1692"/>
    <lineage>
        <taxon>Bacteria</taxon>
        <taxon>Bacillati</taxon>
        <taxon>Actinomycetota</taxon>
        <taxon>Actinomycetes</taxon>
        <taxon>Bifidobacteriales</taxon>
        <taxon>Bifidobacteriaceae</taxon>
        <taxon>Bifidobacterium</taxon>
    </lineage>
</organism>
<dbReference type="GO" id="GO:0005737">
    <property type="term" value="C:cytoplasm"/>
    <property type="evidence" value="ECO:0007669"/>
    <property type="project" value="UniProtKB-SubCell"/>
</dbReference>
<dbReference type="AlphaFoldDB" id="A0A087BB33"/>
<dbReference type="InterPro" id="IPR001352">
    <property type="entry name" value="RNase_HII/HIII"/>
</dbReference>
<dbReference type="GO" id="GO:0046872">
    <property type="term" value="F:metal ion binding"/>
    <property type="evidence" value="ECO:0007669"/>
    <property type="project" value="UniProtKB-KW"/>
</dbReference>
<dbReference type="Proteomes" id="UP000029052">
    <property type="component" value="Unassembled WGS sequence"/>
</dbReference>
<evidence type="ECO:0000256" key="13">
    <source>
        <dbReference type="RuleBase" id="RU003515"/>
    </source>
</evidence>
<evidence type="ECO:0000256" key="11">
    <source>
        <dbReference type="ARBA" id="ARBA00023211"/>
    </source>
</evidence>
<reference evidence="15 16" key="1">
    <citation type="submission" date="2014-03" db="EMBL/GenBank/DDBJ databases">
        <title>Genomics of Bifidobacteria.</title>
        <authorList>
            <person name="Ventura M."/>
            <person name="Milani C."/>
            <person name="Lugli G.A."/>
        </authorList>
    </citation>
    <scope>NUCLEOTIDE SEQUENCE [LARGE SCALE GENOMIC DNA]</scope>
    <source>
        <strain evidence="15 16">LMG 11591</strain>
    </source>
</reference>
<dbReference type="Gene3D" id="3.30.420.10">
    <property type="entry name" value="Ribonuclease H-like superfamily/Ribonuclease H"/>
    <property type="match status" value="1"/>
</dbReference>
<dbReference type="SUPFAM" id="SSF53098">
    <property type="entry name" value="Ribonuclease H-like"/>
    <property type="match status" value="1"/>
</dbReference>
<dbReference type="InterPro" id="IPR012337">
    <property type="entry name" value="RNaseH-like_sf"/>
</dbReference>
<keyword evidence="16" id="KW-1185">Reference proteome</keyword>
<evidence type="ECO:0000313" key="16">
    <source>
        <dbReference type="Proteomes" id="UP000029052"/>
    </source>
</evidence>
<dbReference type="GO" id="GO:0006298">
    <property type="term" value="P:mismatch repair"/>
    <property type="evidence" value="ECO:0007669"/>
    <property type="project" value="TreeGrafter"/>
</dbReference>
<evidence type="ECO:0000259" key="14">
    <source>
        <dbReference type="PROSITE" id="PS51975"/>
    </source>
</evidence>
<protein>
    <recommendedName>
        <fullName evidence="13">Ribonuclease</fullName>
        <ecNumber evidence="13">3.1.26.4</ecNumber>
    </recommendedName>
</protein>
<dbReference type="STRING" id="1692.BMAGN_0183"/>